<protein>
    <submittedName>
        <fullName evidence="2">Uncharacterized protein</fullName>
    </submittedName>
</protein>
<evidence type="ECO:0000313" key="2">
    <source>
        <dbReference type="EnsemblPlants" id="LPERR08G14130.1"/>
    </source>
</evidence>
<name>A0A0D9X8L2_9ORYZ</name>
<keyword evidence="3" id="KW-1185">Reference proteome</keyword>
<dbReference type="Gramene" id="LPERR08G14130.1">
    <property type="protein sequence ID" value="LPERR08G14130.1"/>
    <property type="gene ID" value="LPERR08G14130"/>
</dbReference>
<keyword evidence="1" id="KW-0472">Membrane</keyword>
<reference evidence="2" key="3">
    <citation type="submission" date="2015-04" db="UniProtKB">
        <authorList>
            <consortium name="EnsemblPlants"/>
        </authorList>
    </citation>
    <scope>IDENTIFICATION</scope>
</reference>
<reference evidence="2 3" key="1">
    <citation type="submission" date="2012-08" db="EMBL/GenBank/DDBJ databases">
        <title>Oryza genome evolution.</title>
        <authorList>
            <person name="Wing R.A."/>
        </authorList>
    </citation>
    <scope>NUCLEOTIDE SEQUENCE</scope>
</reference>
<reference evidence="3" key="2">
    <citation type="submission" date="2013-12" db="EMBL/GenBank/DDBJ databases">
        <authorList>
            <person name="Yu Y."/>
            <person name="Lee S."/>
            <person name="de Baynast K."/>
            <person name="Wissotski M."/>
            <person name="Liu L."/>
            <person name="Talag J."/>
            <person name="Goicoechea J."/>
            <person name="Angelova A."/>
            <person name="Jetty R."/>
            <person name="Kudrna D."/>
            <person name="Golser W."/>
            <person name="Rivera L."/>
            <person name="Zhang J."/>
            <person name="Wing R."/>
        </authorList>
    </citation>
    <scope>NUCLEOTIDE SEQUENCE</scope>
</reference>
<proteinExistence type="predicted"/>
<keyword evidence="1" id="KW-1133">Transmembrane helix</keyword>
<dbReference type="Proteomes" id="UP000032180">
    <property type="component" value="Chromosome 8"/>
</dbReference>
<feature type="transmembrane region" description="Helical" evidence="1">
    <location>
        <begin position="94"/>
        <end position="121"/>
    </location>
</feature>
<sequence>MDFIWPVQPAAQPLGGNRAGQVGKWAVFVAGNGFISQTYLRCCPCGVLCFQDSAGQWYYSQFANFVTAMLGLVLVLGQIAYFKTVFTSQAYVTVAQWLVSLAKVASVGTLQLWVNVFYICLRTLYCI</sequence>
<keyword evidence="1" id="KW-0812">Transmembrane</keyword>
<dbReference type="AlphaFoldDB" id="A0A0D9X8L2"/>
<feature type="transmembrane region" description="Helical" evidence="1">
    <location>
        <begin position="62"/>
        <end position="82"/>
    </location>
</feature>
<dbReference type="EnsemblPlants" id="LPERR08G14130.1">
    <property type="protein sequence ID" value="LPERR08G14130.1"/>
    <property type="gene ID" value="LPERR08G14130"/>
</dbReference>
<organism evidence="2 3">
    <name type="scientific">Leersia perrieri</name>
    <dbReference type="NCBI Taxonomy" id="77586"/>
    <lineage>
        <taxon>Eukaryota</taxon>
        <taxon>Viridiplantae</taxon>
        <taxon>Streptophyta</taxon>
        <taxon>Embryophyta</taxon>
        <taxon>Tracheophyta</taxon>
        <taxon>Spermatophyta</taxon>
        <taxon>Magnoliopsida</taxon>
        <taxon>Liliopsida</taxon>
        <taxon>Poales</taxon>
        <taxon>Poaceae</taxon>
        <taxon>BOP clade</taxon>
        <taxon>Oryzoideae</taxon>
        <taxon>Oryzeae</taxon>
        <taxon>Oryzinae</taxon>
        <taxon>Leersia</taxon>
    </lineage>
</organism>
<dbReference type="eggNOG" id="ENOG502R4N1">
    <property type="taxonomic scope" value="Eukaryota"/>
</dbReference>
<dbReference type="HOGENOM" id="CLU_151515_0_0_1"/>
<evidence type="ECO:0000256" key="1">
    <source>
        <dbReference type="SAM" id="Phobius"/>
    </source>
</evidence>
<evidence type="ECO:0000313" key="3">
    <source>
        <dbReference type="Proteomes" id="UP000032180"/>
    </source>
</evidence>
<accession>A0A0D9X8L2</accession>